<dbReference type="EMBL" id="JABFUD020000019">
    <property type="protein sequence ID" value="KAI5064746.1"/>
    <property type="molecule type" value="Genomic_DNA"/>
</dbReference>
<protein>
    <recommendedName>
        <fullName evidence="5">Sulfotransferase</fullName>
    </recommendedName>
</protein>
<dbReference type="Pfam" id="PF17784">
    <property type="entry name" value="Sulfotransfer_4"/>
    <property type="match status" value="1"/>
</dbReference>
<gene>
    <name evidence="3" type="ORF">GOP47_0019441</name>
</gene>
<accession>A0A9D4UB26</accession>
<sequence>MLMAMAWLRASAFLLLGLVVARKVCTHIAGWLSYLWITRPYLVRTRKKRSTTNIFVESGTTTHKRHKLQVIFAGFPRTGTGSLMQALEILGFPCFHGVLLTKPTTARLFIEAFTNGNPKSWEKLLDGYAAIIDFPGTCAYKQLMEELHMRMSTRYSEFCLHGLPIV</sequence>
<dbReference type="OrthoDB" id="1925714at2759"/>
<keyword evidence="2" id="KW-0732">Signal</keyword>
<reference evidence="3" key="1">
    <citation type="submission" date="2021-01" db="EMBL/GenBank/DDBJ databases">
        <title>Adiantum capillus-veneris genome.</title>
        <authorList>
            <person name="Fang Y."/>
            <person name="Liao Q."/>
        </authorList>
    </citation>
    <scope>NUCLEOTIDE SEQUENCE</scope>
    <source>
        <strain evidence="3">H3</strain>
        <tissue evidence="3">Leaf</tissue>
    </source>
</reference>
<feature type="signal peptide" evidence="2">
    <location>
        <begin position="1"/>
        <end position="21"/>
    </location>
</feature>
<evidence type="ECO:0000256" key="1">
    <source>
        <dbReference type="ARBA" id="ARBA00022528"/>
    </source>
</evidence>
<dbReference type="Proteomes" id="UP000886520">
    <property type="component" value="Chromosome 19"/>
</dbReference>
<name>A0A9D4UB26_ADICA</name>
<evidence type="ECO:0000313" key="4">
    <source>
        <dbReference type="Proteomes" id="UP000886520"/>
    </source>
</evidence>
<evidence type="ECO:0000256" key="2">
    <source>
        <dbReference type="SAM" id="SignalP"/>
    </source>
</evidence>
<keyword evidence="1" id="KW-0150">Chloroplast</keyword>
<organism evidence="3 4">
    <name type="scientific">Adiantum capillus-veneris</name>
    <name type="common">Maidenhair fern</name>
    <dbReference type="NCBI Taxonomy" id="13818"/>
    <lineage>
        <taxon>Eukaryota</taxon>
        <taxon>Viridiplantae</taxon>
        <taxon>Streptophyta</taxon>
        <taxon>Embryophyta</taxon>
        <taxon>Tracheophyta</taxon>
        <taxon>Polypodiopsida</taxon>
        <taxon>Polypodiidae</taxon>
        <taxon>Polypodiales</taxon>
        <taxon>Pteridineae</taxon>
        <taxon>Pteridaceae</taxon>
        <taxon>Vittarioideae</taxon>
        <taxon>Adiantum</taxon>
    </lineage>
</organism>
<dbReference type="AlphaFoldDB" id="A0A9D4UB26"/>
<dbReference type="PANTHER" id="PTHR36978">
    <property type="entry name" value="P-LOOP CONTAINING NUCLEOTIDE TRIPHOSPHATE HYDROLASE"/>
    <property type="match status" value="1"/>
</dbReference>
<feature type="chain" id="PRO_5038613635" description="Sulfotransferase" evidence="2">
    <location>
        <begin position="22"/>
        <end position="166"/>
    </location>
</feature>
<evidence type="ECO:0008006" key="5">
    <source>
        <dbReference type="Google" id="ProtNLM"/>
    </source>
</evidence>
<comment type="caution">
    <text evidence="3">The sequence shown here is derived from an EMBL/GenBank/DDBJ whole genome shotgun (WGS) entry which is preliminary data.</text>
</comment>
<evidence type="ECO:0000313" key="3">
    <source>
        <dbReference type="EMBL" id="KAI5064746.1"/>
    </source>
</evidence>
<dbReference type="InterPro" id="IPR027417">
    <property type="entry name" value="P-loop_NTPase"/>
</dbReference>
<proteinExistence type="predicted"/>
<dbReference type="Gene3D" id="3.40.50.300">
    <property type="entry name" value="P-loop containing nucleotide triphosphate hydrolases"/>
    <property type="match status" value="1"/>
</dbReference>
<keyword evidence="1" id="KW-0934">Plastid</keyword>
<dbReference type="PANTHER" id="PTHR36978:SF4">
    <property type="entry name" value="P-LOOP CONTAINING NUCLEOSIDE TRIPHOSPHATE HYDROLASE PROTEIN"/>
    <property type="match status" value="1"/>
</dbReference>
<dbReference type="InterPro" id="IPR040632">
    <property type="entry name" value="Sulfotransfer_4"/>
</dbReference>
<keyword evidence="4" id="KW-1185">Reference proteome</keyword>